<sequence length="168" mass="18491">MAISRRAQDRLLSQDELDLVQRTRDQALRDAGHSELTSLRAVIRERRDRARATASRQRREMRGKAEPKGARPAAGNVGTVGKYDLLTSALKRIGNELRRRTQSSKATQSRHAQRALSMKNAAPSTSTKPDDRTADEGMRSVPNDAQAPSGAFGDAGLQPAMQRAKFAR</sequence>
<dbReference type="RefSeq" id="WP_245512756.1">
    <property type="nucleotide sequence ID" value="NZ_SNZR01000011.1"/>
</dbReference>
<organism evidence="2 3">
    <name type="scientific">Enterovirga rhinocerotis</name>
    <dbReference type="NCBI Taxonomy" id="1339210"/>
    <lineage>
        <taxon>Bacteria</taxon>
        <taxon>Pseudomonadati</taxon>
        <taxon>Pseudomonadota</taxon>
        <taxon>Alphaproteobacteria</taxon>
        <taxon>Hyphomicrobiales</taxon>
        <taxon>Methylobacteriaceae</taxon>
        <taxon>Enterovirga</taxon>
    </lineage>
</organism>
<comment type="caution">
    <text evidence="2">The sequence shown here is derived from an EMBL/GenBank/DDBJ whole genome shotgun (WGS) entry which is preliminary data.</text>
</comment>
<gene>
    <name evidence="2" type="ORF">EV668_0258</name>
</gene>
<dbReference type="EMBL" id="SNZR01000011">
    <property type="protein sequence ID" value="TDR93011.1"/>
    <property type="molecule type" value="Genomic_DNA"/>
</dbReference>
<feature type="region of interest" description="Disordered" evidence="1">
    <location>
        <begin position="40"/>
        <end position="80"/>
    </location>
</feature>
<evidence type="ECO:0000313" key="3">
    <source>
        <dbReference type="Proteomes" id="UP000295122"/>
    </source>
</evidence>
<protein>
    <submittedName>
        <fullName evidence="2">Uncharacterized protein</fullName>
    </submittedName>
</protein>
<dbReference type="Proteomes" id="UP000295122">
    <property type="component" value="Unassembled WGS sequence"/>
</dbReference>
<keyword evidence="3" id="KW-1185">Reference proteome</keyword>
<feature type="compositionally biased region" description="Basic and acidic residues" evidence="1">
    <location>
        <begin position="42"/>
        <end position="69"/>
    </location>
</feature>
<reference evidence="2 3" key="1">
    <citation type="submission" date="2019-03" db="EMBL/GenBank/DDBJ databases">
        <title>Genomic Encyclopedia of Type Strains, Phase IV (KMG-IV): sequencing the most valuable type-strain genomes for metagenomic binning, comparative biology and taxonomic classification.</title>
        <authorList>
            <person name="Goeker M."/>
        </authorList>
    </citation>
    <scope>NUCLEOTIDE SEQUENCE [LARGE SCALE GENOMIC DNA]</scope>
    <source>
        <strain evidence="2 3">DSM 25903</strain>
    </source>
</reference>
<feature type="compositionally biased region" description="Basic and acidic residues" evidence="1">
    <location>
        <begin position="128"/>
        <end position="138"/>
    </location>
</feature>
<accession>A0A4R7C4D7</accession>
<evidence type="ECO:0000313" key="2">
    <source>
        <dbReference type="EMBL" id="TDR93011.1"/>
    </source>
</evidence>
<dbReference type="AlphaFoldDB" id="A0A4R7C4D7"/>
<evidence type="ECO:0000256" key="1">
    <source>
        <dbReference type="SAM" id="MobiDB-lite"/>
    </source>
</evidence>
<proteinExistence type="predicted"/>
<name>A0A4R7C4D7_9HYPH</name>
<feature type="region of interest" description="Disordered" evidence="1">
    <location>
        <begin position="94"/>
        <end position="168"/>
    </location>
</feature>